<name>A0A448XAB9_9PLAT</name>
<dbReference type="AlphaFoldDB" id="A0A448XAB9"/>
<protein>
    <submittedName>
        <fullName evidence="1">Uncharacterized protein</fullName>
    </submittedName>
</protein>
<keyword evidence="2" id="KW-1185">Reference proteome</keyword>
<dbReference type="Proteomes" id="UP000784294">
    <property type="component" value="Unassembled WGS sequence"/>
</dbReference>
<proteinExistence type="predicted"/>
<dbReference type="EMBL" id="CAAALY010131273">
    <property type="protein sequence ID" value="VEL32187.1"/>
    <property type="molecule type" value="Genomic_DNA"/>
</dbReference>
<sequence length="75" mass="8572">MLPAALVRVLVPGEALFLDEVSSLPPPRQPFPLHQVLVARLLQLREVNHQPFFLQEAEQIVSFLYQAFPRLLTPE</sequence>
<reference evidence="1" key="1">
    <citation type="submission" date="2018-11" db="EMBL/GenBank/DDBJ databases">
        <authorList>
            <consortium name="Pathogen Informatics"/>
        </authorList>
    </citation>
    <scope>NUCLEOTIDE SEQUENCE</scope>
</reference>
<evidence type="ECO:0000313" key="2">
    <source>
        <dbReference type="Proteomes" id="UP000784294"/>
    </source>
</evidence>
<comment type="caution">
    <text evidence="1">The sequence shown here is derived from an EMBL/GenBank/DDBJ whole genome shotgun (WGS) entry which is preliminary data.</text>
</comment>
<gene>
    <name evidence="1" type="ORF">PXEA_LOCUS25627</name>
</gene>
<evidence type="ECO:0000313" key="1">
    <source>
        <dbReference type="EMBL" id="VEL32187.1"/>
    </source>
</evidence>
<accession>A0A448XAB9</accession>
<organism evidence="1 2">
    <name type="scientific">Protopolystoma xenopodis</name>
    <dbReference type="NCBI Taxonomy" id="117903"/>
    <lineage>
        <taxon>Eukaryota</taxon>
        <taxon>Metazoa</taxon>
        <taxon>Spiralia</taxon>
        <taxon>Lophotrochozoa</taxon>
        <taxon>Platyhelminthes</taxon>
        <taxon>Monogenea</taxon>
        <taxon>Polyopisthocotylea</taxon>
        <taxon>Polystomatidea</taxon>
        <taxon>Polystomatidae</taxon>
        <taxon>Protopolystoma</taxon>
    </lineage>
</organism>